<dbReference type="OrthoDB" id="1550976at2"/>
<dbReference type="NCBIfam" id="NF006743">
    <property type="entry name" value="PRK09270.1-2"/>
    <property type="match status" value="1"/>
</dbReference>
<dbReference type="SUPFAM" id="SSF52540">
    <property type="entry name" value="P-loop containing nucleoside triphosphate hydrolases"/>
    <property type="match status" value="1"/>
</dbReference>
<dbReference type="Proteomes" id="UP000629870">
    <property type="component" value="Unassembled WGS sequence"/>
</dbReference>
<accession>A0A5C4YC87</accession>
<dbReference type="Gene3D" id="3.40.50.300">
    <property type="entry name" value="P-loop containing nucleotide triphosphate hydrolases"/>
    <property type="match status" value="1"/>
</dbReference>
<proteinExistence type="predicted"/>
<evidence type="ECO:0000313" key="2">
    <source>
        <dbReference type="EMBL" id="MBB6015256.1"/>
    </source>
</evidence>
<dbReference type="InterPro" id="IPR027417">
    <property type="entry name" value="P-loop_NTPase"/>
</dbReference>
<dbReference type="Pfam" id="PF00485">
    <property type="entry name" value="PRK"/>
    <property type="match status" value="1"/>
</dbReference>
<dbReference type="EMBL" id="JACHEW010000002">
    <property type="protein sequence ID" value="MBB6015256.1"/>
    <property type="molecule type" value="Genomic_DNA"/>
</dbReference>
<evidence type="ECO:0000313" key="3">
    <source>
        <dbReference type="EMBL" id="TNM73044.1"/>
    </source>
</evidence>
<dbReference type="AlphaFoldDB" id="A0A5C4YC87"/>
<dbReference type="PANTHER" id="PTHR10285">
    <property type="entry name" value="URIDINE KINASE"/>
    <property type="match status" value="1"/>
</dbReference>
<dbReference type="RefSeq" id="WP_139400051.1">
    <property type="nucleotide sequence ID" value="NZ_JACHEW010000002.1"/>
</dbReference>
<evidence type="ECO:0000313" key="4">
    <source>
        <dbReference type="Proteomes" id="UP000313988"/>
    </source>
</evidence>
<comment type="caution">
    <text evidence="3">The sequence shown here is derived from an EMBL/GenBank/DDBJ whole genome shotgun (WGS) entry which is preliminary data.</text>
</comment>
<reference evidence="3 4" key="1">
    <citation type="submission" date="2019-06" db="EMBL/GenBank/DDBJ databases">
        <title>Genome sequence of Deinococcus radiopugnans ATCC 19172.</title>
        <authorList>
            <person name="Maclea K.S."/>
            <person name="Maynard C.R."/>
        </authorList>
    </citation>
    <scope>NUCLEOTIDE SEQUENCE [LARGE SCALE GENOMIC DNA]</scope>
    <source>
        <strain evidence="3 4">ATCC 19172</strain>
    </source>
</reference>
<dbReference type="GO" id="GO:0016301">
    <property type="term" value="F:kinase activity"/>
    <property type="evidence" value="ECO:0007669"/>
    <property type="project" value="UniProtKB-KW"/>
</dbReference>
<dbReference type="GO" id="GO:0005524">
    <property type="term" value="F:ATP binding"/>
    <property type="evidence" value="ECO:0007669"/>
    <property type="project" value="InterPro"/>
</dbReference>
<dbReference type="EMBL" id="VDMO01000001">
    <property type="protein sequence ID" value="TNM73044.1"/>
    <property type="molecule type" value="Genomic_DNA"/>
</dbReference>
<name>A0A5C4YC87_9DEIO</name>
<sequence>MTLPDRNSYSNPKEPETVSGSLAELVARAQTMIVPGERRILGVAGAPGAGKSTLCAALAESLGDQAALVGMDGFHLANAELRRLGRRGRKGAPDTFDAGGYAALLARLRVEVHRTVYAPTFDRQLEESIGSAVPVHAGTPLILTEGNYLLLDGEDWARVRASLDAVWFLELPEDVRLARLLARHVAFGRAPADAQGWVEAVDGPNATTVHATRARADLIVQLKA</sequence>
<dbReference type="InterPro" id="IPR006083">
    <property type="entry name" value="PRK/URK"/>
</dbReference>
<evidence type="ECO:0000313" key="5">
    <source>
        <dbReference type="Proteomes" id="UP000629870"/>
    </source>
</evidence>
<reference evidence="2 5" key="2">
    <citation type="submission" date="2020-08" db="EMBL/GenBank/DDBJ databases">
        <title>Genomic Encyclopedia of Type Strains, Phase IV (KMG-IV): sequencing the most valuable type-strain genomes for metagenomic binning, comparative biology and taxonomic classification.</title>
        <authorList>
            <person name="Goeker M."/>
        </authorList>
    </citation>
    <scope>NUCLEOTIDE SEQUENCE [LARGE SCALE GENOMIC DNA]</scope>
    <source>
        <strain evidence="2 5">DSM 12027</strain>
    </source>
</reference>
<gene>
    <name evidence="3" type="ORF">FHR04_01045</name>
    <name evidence="2" type="ORF">HNQ04_000485</name>
</gene>
<feature type="domain" description="Phosphoribulokinase/uridine kinase" evidence="1">
    <location>
        <begin position="40"/>
        <end position="221"/>
    </location>
</feature>
<keyword evidence="3" id="KW-0418">Kinase</keyword>
<evidence type="ECO:0000259" key="1">
    <source>
        <dbReference type="Pfam" id="PF00485"/>
    </source>
</evidence>
<keyword evidence="3" id="KW-0808">Transferase</keyword>
<keyword evidence="5" id="KW-1185">Reference proteome</keyword>
<organism evidence="3 4">
    <name type="scientific">Deinococcus radiopugnans ATCC 19172</name>
    <dbReference type="NCBI Taxonomy" id="585398"/>
    <lineage>
        <taxon>Bacteria</taxon>
        <taxon>Thermotogati</taxon>
        <taxon>Deinococcota</taxon>
        <taxon>Deinococci</taxon>
        <taxon>Deinococcales</taxon>
        <taxon>Deinococcaceae</taxon>
        <taxon>Deinococcus</taxon>
    </lineage>
</organism>
<protein>
    <submittedName>
        <fullName evidence="3">Nucleoside/nucleotide kinase family protein</fullName>
    </submittedName>
    <submittedName>
        <fullName evidence="2">Pantothenate kinase</fullName>
    </submittedName>
</protein>
<dbReference type="Proteomes" id="UP000313988">
    <property type="component" value="Unassembled WGS sequence"/>
</dbReference>